<dbReference type="PANTHER" id="PTHR47632">
    <property type="entry name" value="FMRFAMIDE PEPTIDE RECEPTOR FAMILY-RELATED"/>
    <property type="match status" value="1"/>
</dbReference>
<dbReference type="AlphaFoldDB" id="A0A183HTX6"/>
<reference evidence="4" key="1">
    <citation type="submission" date="2016-06" db="UniProtKB">
        <authorList>
            <consortium name="WormBaseParasite"/>
        </authorList>
    </citation>
    <scope>IDENTIFICATION</scope>
</reference>
<organism evidence="4">
    <name type="scientific">Onchocerca flexuosa</name>
    <dbReference type="NCBI Taxonomy" id="387005"/>
    <lineage>
        <taxon>Eukaryota</taxon>
        <taxon>Metazoa</taxon>
        <taxon>Ecdysozoa</taxon>
        <taxon>Nematoda</taxon>
        <taxon>Chromadorea</taxon>
        <taxon>Rhabditida</taxon>
        <taxon>Spirurina</taxon>
        <taxon>Spiruromorpha</taxon>
        <taxon>Filarioidea</taxon>
        <taxon>Onchocercidae</taxon>
        <taxon>Onchocerca</taxon>
    </lineage>
</organism>
<protein>
    <submittedName>
        <fullName evidence="4">ABC transporter permease</fullName>
    </submittedName>
</protein>
<dbReference type="Proteomes" id="UP000267606">
    <property type="component" value="Unassembled WGS sequence"/>
</dbReference>
<evidence type="ECO:0000313" key="4">
    <source>
        <dbReference type="WBParaSite" id="OFLC_0001093801-mRNA-1"/>
    </source>
</evidence>
<name>A0A183HTX6_9BILA</name>
<dbReference type="EMBL" id="UZAJ01015185">
    <property type="protein sequence ID" value="VDO72539.1"/>
    <property type="molecule type" value="Genomic_DNA"/>
</dbReference>
<dbReference type="STRING" id="387005.A0A183HTX6"/>
<keyword evidence="1" id="KW-0472">Membrane</keyword>
<dbReference type="InterPro" id="IPR053326">
    <property type="entry name" value="GPCR1-like"/>
</dbReference>
<gene>
    <name evidence="2" type="ORF">OFLC_LOCUS10938</name>
</gene>
<proteinExistence type="predicted"/>
<keyword evidence="1" id="KW-0812">Transmembrane</keyword>
<reference evidence="2 3" key="2">
    <citation type="submission" date="2018-11" db="EMBL/GenBank/DDBJ databases">
        <authorList>
            <consortium name="Pathogen Informatics"/>
        </authorList>
    </citation>
    <scope>NUCLEOTIDE SEQUENCE [LARGE SCALE GENOMIC DNA]</scope>
</reference>
<evidence type="ECO:0000256" key="1">
    <source>
        <dbReference type="SAM" id="Phobius"/>
    </source>
</evidence>
<sequence>MYTVVMAVGPVLVLIILNSAIIIALRDPLSVSGDSDIITLVVVVCLFIICNILVSFISGKLK</sequence>
<accession>A0A183HTX6</accession>
<keyword evidence="3" id="KW-1185">Reference proteome</keyword>
<evidence type="ECO:0000313" key="2">
    <source>
        <dbReference type="EMBL" id="VDO72539.1"/>
    </source>
</evidence>
<feature type="transmembrane region" description="Helical" evidence="1">
    <location>
        <begin position="37"/>
        <end position="57"/>
    </location>
</feature>
<evidence type="ECO:0000313" key="3">
    <source>
        <dbReference type="Proteomes" id="UP000267606"/>
    </source>
</evidence>
<feature type="transmembrane region" description="Helical" evidence="1">
    <location>
        <begin position="6"/>
        <end position="25"/>
    </location>
</feature>
<dbReference type="WBParaSite" id="OFLC_0001093801-mRNA-1">
    <property type="protein sequence ID" value="OFLC_0001093801-mRNA-1"/>
    <property type="gene ID" value="OFLC_0001093801"/>
</dbReference>
<keyword evidence="1" id="KW-1133">Transmembrane helix</keyword>
<dbReference type="PANTHER" id="PTHR47632:SF2">
    <property type="entry name" value="G-PROTEIN COUPLED RECEPTOR FRPR-1-RELATED"/>
    <property type="match status" value="1"/>
</dbReference>